<dbReference type="Gene3D" id="3.40.50.2300">
    <property type="match status" value="1"/>
</dbReference>
<dbReference type="PANTHER" id="PTHR44591:SF3">
    <property type="entry name" value="RESPONSE REGULATORY DOMAIN-CONTAINING PROTEIN"/>
    <property type="match status" value="1"/>
</dbReference>
<dbReference type="InterPro" id="IPR050595">
    <property type="entry name" value="Bact_response_regulator"/>
</dbReference>
<dbReference type="SUPFAM" id="SSF52172">
    <property type="entry name" value="CheY-like"/>
    <property type="match status" value="1"/>
</dbReference>
<dbReference type="KEGG" id="schy:GVO57_05135"/>
<dbReference type="InterPro" id="IPR001789">
    <property type="entry name" value="Sig_transdc_resp-reg_receiver"/>
</dbReference>
<keyword evidence="5" id="KW-1185">Reference proteome</keyword>
<feature type="modified residue" description="4-aspartylphosphate" evidence="2">
    <location>
        <position position="68"/>
    </location>
</feature>
<protein>
    <submittedName>
        <fullName evidence="4">Response regulator</fullName>
    </submittedName>
</protein>
<evidence type="ECO:0000313" key="4">
    <source>
        <dbReference type="EMBL" id="QHL90332.1"/>
    </source>
</evidence>
<dbReference type="GO" id="GO:0000160">
    <property type="term" value="P:phosphorelay signal transduction system"/>
    <property type="evidence" value="ECO:0007669"/>
    <property type="project" value="InterPro"/>
</dbReference>
<keyword evidence="1 2" id="KW-0597">Phosphoprotein</keyword>
<evidence type="ECO:0000259" key="3">
    <source>
        <dbReference type="PROSITE" id="PS50110"/>
    </source>
</evidence>
<sequence length="186" mass="19908">MDLFSPEAAVDRIAPDTASLLVVDDSRTALQVMGKRLTRMGYRVSLSETGLEALDLMQARRFDLVLLDMGLPGLSGLATLREIRAGSATASTPVMLMTGRSDNGAALDAVEAGADDWIVKPFAFEVLGARIARTLERARTIEALRRANEALDARIVQRAIELGEVRAELAAARAELLRLSATSASA</sequence>
<proteinExistence type="predicted"/>
<evidence type="ECO:0000313" key="5">
    <source>
        <dbReference type="Proteomes" id="UP000464468"/>
    </source>
</evidence>
<dbReference type="InterPro" id="IPR011006">
    <property type="entry name" value="CheY-like_superfamily"/>
</dbReference>
<dbReference type="CDD" id="cd17546">
    <property type="entry name" value="REC_hyHK_CKI1_RcsC-like"/>
    <property type="match status" value="1"/>
</dbReference>
<evidence type="ECO:0000256" key="2">
    <source>
        <dbReference type="PROSITE-ProRule" id="PRU00169"/>
    </source>
</evidence>
<dbReference type="SMART" id="SM00448">
    <property type="entry name" value="REC"/>
    <property type="match status" value="1"/>
</dbReference>
<dbReference type="PANTHER" id="PTHR44591">
    <property type="entry name" value="STRESS RESPONSE REGULATOR PROTEIN 1"/>
    <property type="match status" value="1"/>
</dbReference>
<dbReference type="Pfam" id="PF00072">
    <property type="entry name" value="Response_reg"/>
    <property type="match status" value="1"/>
</dbReference>
<reference evidence="4 5" key="1">
    <citation type="submission" date="2020-01" db="EMBL/GenBank/DDBJ databases">
        <title>Sphingomonas sp. C33 whole genome sequece.</title>
        <authorList>
            <person name="Park C."/>
        </authorList>
    </citation>
    <scope>NUCLEOTIDE SEQUENCE [LARGE SCALE GENOMIC DNA]</scope>
    <source>
        <strain evidence="4 5">C33</strain>
    </source>
</reference>
<dbReference type="Proteomes" id="UP000464468">
    <property type="component" value="Chromosome"/>
</dbReference>
<accession>A0A7Z2NVI9</accession>
<gene>
    <name evidence="4" type="ORF">GVO57_05135</name>
</gene>
<feature type="domain" description="Response regulatory" evidence="3">
    <location>
        <begin position="19"/>
        <end position="135"/>
    </location>
</feature>
<evidence type="ECO:0000256" key="1">
    <source>
        <dbReference type="ARBA" id="ARBA00022553"/>
    </source>
</evidence>
<dbReference type="EMBL" id="CP047895">
    <property type="protein sequence ID" value="QHL90332.1"/>
    <property type="molecule type" value="Genomic_DNA"/>
</dbReference>
<dbReference type="AlphaFoldDB" id="A0A7Z2NVI9"/>
<name>A0A7Z2NVI9_9SPHN</name>
<dbReference type="RefSeq" id="WP_160592260.1">
    <property type="nucleotide sequence ID" value="NZ_CP047895.1"/>
</dbReference>
<organism evidence="4 5">
    <name type="scientific">Sphingomonas changnyeongensis</name>
    <dbReference type="NCBI Taxonomy" id="2698679"/>
    <lineage>
        <taxon>Bacteria</taxon>
        <taxon>Pseudomonadati</taxon>
        <taxon>Pseudomonadota</taxon>
        <taxon>Alphaproteobacteria</taxon>
        <taxon>Sphingomonadales</taxon>
        <taxon>Sphingomonadaceae</taxon>
        <taxon>Sphingomonas</taxon>
    </lineage>
</organism>
<dbReference type="PROSITE" id="PS50110">
    <property type="entry name" value="RESPONSE_REGULATORY"/>
    <property type="match status" value="1"/>
</dbReference>